<reference evidence="2 3" key="1">
    <citation type="submission" date="2021-10" db="EMBL/GenBank/DDBJ databases">
        <title>Collection of gut derived symbiotic bacterial strains cultured from healthy donors.</title>
        <authorList>
            <person name="Lin H."/>
            <person name="Littmann E."/>
            <person name="Kohout C."/>
            <person name="Pamer E.G."/>
        </authorList>
    </citation>
    <scope>NUCLEOTIDE SEQUENCE [LARGE SCALE GENOMIC DNA]</scope>
    <source>
        <strain evidence="2 3">DFI.1.165</strain>
    </source>
</reference>
<evidence type="ECO:0000256" key="1">
    <source>
        <dbReference type="SAM" id="Phobius"/>
    </source>
</evidence>
<evidence type="ECO:0000313" key="3">
    <source>
        <dbReference type="Proteomes" id="UP001299546"/>
    </source>
</evidence>
<keyword evidence="3" id="KW-1185">Reference proteome</keyword>
<organism evidence="2 3">
    <name type="scientific">Bariatricus massiliensis</name>
    <dbReference type="NCBI Taxonomy" id="1745713"/>
    <lineage>
        <taxon>Bacteria</taxon>
        <taxon>Bacillati</taxon>
        <taxon>Bacillota</taxon>
        <taxon>Clostridia</taxon>
        <taxon>Lachnospirales</taxon>
        <taxon>Lachnospiraceae</taxon>
        <taxon>Bariatricus</taxon>
    </lineage>
</organism>
<feature type="transmembrane region" description="Helical" evidence="1">
    <location>
        <begin position="198"/>
        <end position="216"/>
    </location>
</feature>
<keyword evidence="1" id="KW-0812">Transmembrane</keyword>
<feature type="transmembrane region" description="Helical" evidence="1">
    <location>
        <begin position="89"/>
        <end position="112"/>
    </location>
</feature>
<sequence length="255" mass="27640">MNENMNKAAEVEINTGSEEAKKDYAEHFMPAVHRIGRGTMGISLVLVFLPVLYFVLIKGYRAPLSSYISVLVGISSIGMGMWLTEPLAYWPVLGSAGTYIGYLSGNVGAMRFPVAVNLQSTMKADINTPRGQVVTIVGIVSSVFANLILLLIFVLGGEWLISVLPEVVMASFAFVMVGLLSSMMVMRFSGNKEGFVKGFLEAFPYLALAIILKFVIGKIAVLAAWGMAITVASCILLGYIFYKRDSKKDAENAAK</sequence>
<protein>
    <submittedName>
        <fullName evidence="2">Uncharacterized protein</fullName>
    </submittedName>
</protein>
<evidence type="ECO:0000313" key="2">
    <source>
        <dbReference type="EMBL" id="MCB7388756.1"/>
    </source>
</evidence>
<proteinExistence type="predicted"/>
<feature type="transmembrane region" description="Helical" evidence="1">
    <location>
        <begin position="64"/>
        <end position="83"/>
    </location>
</feature>
<name>A0ABS8DJY5_9FIRM</name>
<keyword evidence="1" id="KW-1133">Transmembrane helix</keyword>
<dbReference type="EMBL" id="JAJCIS010000014">
    <property type="protein sequence ID" value="MCB7388756.1"/>
    <property type="molecule type" value="Genomic_DNA"/>
</dbReference>
<feature type="transmembrane region" description="Helical" evidence="1">
    <location>
        <begin position="222"/>
        <end position="242"/>
    </location>
</feature>
<feature type="transmembrane region" description="Helical" evidence="1">
    <location>
        <begin position="38"/>
        <end position="57"/>
    </location>
</feature>
<dbReference type="RefSeq" id="WP_082891614.1">
    <property type="nucleotide sequence ID" value="NZ_JAJCIQ010000014.1"/>
</dbReference>
<accession>A0ABS8DJY5</accession>
<comment type="caution">
    <text evidence="2">The sequence shown here is derived from an EMBL/GenBank/DDBJ whole genome shotgun (WGS) entry which is preliminary data.</text>
</comment>
<feature type="transmembrane region" description="Helical" evidence="1">
    <location>
        <begin position="133"/>
        <end position="155"/>
    </location>
</feature>
<dbReference type="Proteomes" id="UP001299546">
    <property type="component" value="Unassembled WGS sequence"/>
</dbReference>
<feature type="transmembrane region" description="Helical" evidence="1">
    <location>
        <begin position="167"/>
        <end position="186"/>
    </location>
</feature>
<keyword evidence="1" id="KW-0472">Membrane</keyword>
<gene>
    <name evidence="2" type="ORF">LIZ65_15820</name>
</gene>